<evidence type="ECO:0000256" key="1">
    <source>
        <dbReference type="SAM" id="MobiDB-lite"/>
    </source>
</evidence>
<dbReference type="InterPro" id="IPR009057">
    <property type="entry name" value="Homeodomain-like_sf"/>
</dbReference>
<name>K3WL58_GLOUD</name>
<reference evidence="2" key="3">
    <citation type="submission" date="2015-02" db="UniProtKB">
        <authorList>
            <consortium name="EnsemblProtists"/>
        </authorList>
    </citation>
    <scope>IDENTIFICATION</scope>
    <source>
        <strain evidence="2">DAOM BR144</strain>
    </source>
</reference>
<accession>K3WL58</accession>
<dbReference type="SUPFAM" id="SSF46689">
    <property type="entry name" value="Homeodomain-like"/>
    <property type="match status" value="1"/>
</dbReference>
<sequence length="237" mass="27155">MAEREKAYKSYPPDVRRRVLAAARAGDNWRLVAKHNGVVDVTAYGWVRAAMMADDWSGHQKPRGGSHKKLLPKHVEFLRNKLAENAELPPNEMPELLLQQFGVSVHRETIRRALADSQRDKSAGVSKMKNSALKRKLEQLREDDRHLQEEQEERGRQRAQELELRDQETEQQRAQELELRRLELAEKRAARRQELLLVLLAQGKPSSEIEALFKLVEETPTTTSSVLTDQPATNGTQ</sequence>
<dbReference type="Proteomes" id="UP000019132">
    <property type="component" value="Unassembled WGS sequence"/>
</dbReference>
<dbReference type="InParanoid" id="K3WL58"/>
<evidence type="ECO:0000313" key="3">
    <source>
        <dbReference type="Proteomes" id="UP000019132"/>
    </source>
</evidence>
<dbReference type="VEuPathDB" id="FungiDB:PYU1_G005689"/>
<reference evidence="3" key="1">
    <citation type="journal article" date="2010" name="Genome Biol.">
        <title>Genome sequence of the necrotrophic plant pathogen Pythium ultimum reveals original pathogenicity mechanisms and effector repertoire.</title>
        <authorList>
            <person name="Levesque C.A."/>
            <person name="Brouwer H."/>
            <person name="Cano L."/>
            <person name="Hamilton J.P."/>
            <person name="Holt C."/>
            <person name="Huitema E."/>
            <person name="Raffaele S."/>
            <person name="Robideau G.P."/>
            <person name="Thines M."/>
            <person name="Win J."/>
            <person name="Zerillo M.M."/>
            <person name="Beakes G.W."/>
            <person name="Boore J.L."/>
            <person name="Busam D."/>
            <person name="Dumas B."/>
            <person name="Ferriera S."/>
            <person name="Fuerstenberg S.I."/>
            <person name="Gachon C.M."/>
            <person name="Gaulin E."/>
            <person name="Govers F."/>
            <person name="Grenville-Briggs L."/>
            <person name="Horner N."/>
            <person name="Hostetler J."/>
            <person name="Jiang R.H."/>
            <person name="Johnson J."/>
            <person name="Krajaejun T."/>
            <person name="Lin H."/>
            <person name="Meijer H.J."/>
            <person name="Moore B."/>
            <person name="Morris P."/>
            <person name="Phuntmart V."/>
            <person name="Puiu D."/>
            <person name="Shetty J."/>
            <person name="Stajich J.E."/>
            <person name="Tripathy S."/>
            <person name="Wawra S."/>
            <person name="van West P."/>
            <person name="Whitty B.R."/>
            <person name="Coutinho P.M."/>
            <person name="Henrissat B."/>
            <person name="Martin F."/>
            <person name="Thomas P.D."/>
            <person name="Tyler B.M."/>
            <person name="De Vries R.P."/>
            <person name="Kamoun S."/>
            <person name="Yandell M."/>
            <person name="Tisserat N."/>
            <person name="Buell C.R."/>
        </authorList>
    </citation>
    <scope>NUCLEOTIDE SEQUENCE</scope>
    <source>
        <strain evidence="3">DAOM:BR144</strain>
    </source>
</reference>
<organism evidence="2 3">
    <name type="scientific">Globisporangium ultimum (strain ATCC 200006 / CBS 805.95 / DAOM BR144)</name>
    <name type="common">Pythium ultimum</name>
    <dbReference type="NCBI Taxonomy" id="431595"/>
    <lineage>
        <taxon>Eukaryota</taxon>
        <taxon>Sar</taxon>
        <taxon>Stramenopiles</taxon>
        <taxon>Oomycota</taxon>
        <taxon>Peronosporomycetes</taxon>
        <taxon>Pythiales</taxon>
        <taxon>Pythiaceae</taxon>
        <taxon>Globisporangium</taxon>
    </lineage>
</organism>
<reference evidence="3" key="2">
    <citation type="submission" date="2010-04" db="EMBL/GenBank/DDBJ databases">
        <authorList>
            <person name="Buell R."/>
            <person name="Hamilton J."/>
            <person name="Hostetler J."/>
        </authorList>
    </citation>
    <scope>NUCLEOTIDE SEQUENCE [LARGE SCALE GENOMIC DNA]</scope>
    <source>
        <strain evidence="3">DAOM:BR144</strain>
    </source>
</reference>
<evidence type="ECO:0000313" key="2">
    <source>
        <dbReference type="EnsemblProtists" id="PYU1_T005700"/>
    </source>
</evidence>
<protein>
    <submittedName>
        <fullName evidence="2">Uncharacterized protein</fullName>
    </submittedName>
</protein>
<feature type="region of interest" description="Disordered" evidence="1">
    <location>
        <begin position="114"/>
        <end position="170"/>
    </location>
</feature>
<dbReference type="EnsemblProtists" id="PYU1_T005700">
    <property type="protein sequence ID" value="PYU1_T005700"/>
    <property type="gene ID" value="PYU1_G005689"/>
</dbReference>
<keyword evidence="3" id="KW-1185">Reference proteome</keyword>
<feature type="compositionally biased region" description="Basic and acidic residues" evidence="1">
    <location>
        <begin position="135"/>
        <end position="170"/>
    </location>
</feature>
<dbReference type="AlphaFoldDB" id="K3WL58"/>
<dbReference type="HOGENOM" id="CLU_1172705_0_0_1"/>
<dbReference type="EMBL" id="GL376573">
    <property type="status" value="NOT_ANNOTATED_CDS"/>
    <property type="molecule type" value="Genomic_DNA"/>
</dbReference>
<proteinExistence type="predicted"/>